<dbReference type="PANTHER" id="PTHR24185">
    <property type="entry name" value="CALCIUM-INDEPENDENT PHOSPHOLIPASE A2-GAMMA"/>
    <property type="match status" value="1"/>
</dbReference>
<dbReference type="Proteomes" id="UP000030742">
    <property type="component" value="Unassembled WGS sequence"/>
</dbReference>
<keyword evidence="2" id="KW-0442">Lipid degradation</keyword>
<proteinExistence type="predicted"/>
<evidence type="ECO:0000313" key="7">
    <source>
        <dbReference type="EMBL" id="ERL89917.1"/>
    </source>
</evidence>
<dbReference type="PROSITE" id="PS51635">
    <property type="entry name" value="PNPLA"/>
    <property type="match status" value="1"/>
</dbReference>
<evidence type="ECO:0000313" key="8">
    <source>
        <dbReference type="Proteomes" id="UP000030742"/>
    </source>
</evidence>
<feature type="non-terminal residue" evidence="7">
    <location>
        <position position="286"/>
    </location>
</feature>
<dbReference type="GO" id="GO:0047499">
    <property type="term" value="F:calcium-independent phospholipase A2 activity"/>
    <property type="evidence" value="ECO:0007669"/>
    <property type="project" value="TreeGrafter"/>
</dbReference>
<dbReference type="Gene3D" id="3.40.1090.10">
    <property type="entry name" value="Cytosolic phospholipase A2 catalytic domain"/>
    <property type="match status" value="1"/>
</dbReference>
<keyword evidence="3" id="KW-0443">Lipid metabolism</keyword>
<evidence type="ECO:0000256" key="3">
    <source>
        <dbReference type="ARBA" id="ARBA00023098"/>
    </source>
</evidence>
<evidence type="ECO:0000256" key="1">
    <source>
        <dbReference type="ARBA" id="ARBA00022801"/>
    </source>
</evidence>
<organism evidence="7 8">
    <name type="scientific">Dendroctonus ponderosae</name>
    <name type="common">Mountain pine beetle</name>
    <dbReference type="NCBI Taxonomy" id="77166"/>
    <lineage>
        <taxon>Eukaryota</taxon>
        <taxon>Metazoa</taxon>
        <taxon>Ecdysozoa</taxon>
        <taxon>Arthropoda</taxon>
        <taxon>Hexapoda</taxon>
        <taxon>Insecta</taxon>
        <taxon>Pterygota</taxon>
        <taxon>Neoptera</taxon>
        <taxon>Endopterygota</taxon>
        <taxon>Coleoptera</taxon>
        <taxon>Polyphaga</taxon>
        <taxon>Cucujiformia</taxon>
        <taxon>Curculionidae</taxon>
        <taxon>Scolytinae</taxon>
        <taxon>Dendroctonus</taxon>
    </lineage>
</organism>
<dbReference type="SUPFAM" id="SSF52151">
    <property type="entry name" value="FabD/lysophospholipase-like"/>
    <property type="match status" value="1"/>
</dbReference>
<reference evidence="7 8" key="1">
    <citation type="journal article" date="2013" name="Genome Biol.">
        <title>Draft genome of the mountain pine beetle, Dendroctonus ponderosae Hopkins, a major forest pest.</title>
        <authorList>
            <person name="Keeling C.I."/>
            <person name="Yuen M.M."/>
            <person name="Liao N.Y."/>
            <person name="Docking T.R."/>
            <person name="Chan S.K."/>
            <person name="Taylor G.A."/>
            <person name="Palmquist D.L."/>
            <person name="Jackman S.D."/>
            <person name="Nguyen A."/>
            <person name="Li M."/>
            <person name="Henderson H."/>
            <person name="Janes J.K."/>
            <person name="Zhao Y."/>
            <person name="Pandoh P."/>
            <person name="Moore R."/>
            <person name="Sperling F.A."/>
            <person name="Huber D.P."/>
            <person name="Birol I."/>
            <person name="Jones S.J."/>
            <person name="Bohlmann J."/>
        </authorList>
    </citation>
    <scope>NUCLEOTIDE SEQUENCE</scope>
</reference>
<name>U4UA59_DENPD</name>
<evidence type="ECO:0000259" key="6">
    <source>
        <dbReference type="PROSITE" id="PS51635"/>
    </source>
</evidence>
<protein>
    <recommendedName>
        <fullName evidence="6">PNPLA domain-containing protein</fullName>
    </recommendedName>
</protein>
<comment type="caution">
    <text evidence="4">Lacks conserved residue(s) required for the propagation of feature annotation.</text>
</comment>
<dbReference type="InterPro" id="IPR002641">
    <property type="entry name" value="PNPLA_dom"/>
</dbReference>
<sequence length="286" mass="32692">MARYEALCQEIFNQSRIMGTGKLVWRHAYYDTALWEEKLKDYRLPLSESMRSTVRAELLSAGFSLQICVVSAVVNQAQVSPYVFRNYSLPWRFQSEYEGTHTAQIWEAVRASAAAPTYFEEFRIRDLIHQDGGIVANNPTAIALHEAKLLWPDTPIQCVVSFGTGRSVPSPSGRKCSPGSPKAGSEGTSWTNKFLKILDSATDTQAVHIMLSDLLPQEVYFRFNPYLTELVGMVETDQEKHTQMRRDTLMYLRRNEDKFKQAAKTLMLEKTVFQKLKDQANVHREL</sequence>
<dbReference type="PANTHER" id="PTHR24185:SF1">
    <property type="entry name" value="CALCIUM-INDEPENDENT PHOSPHOLIPASE A2-GAMMA"/>
    <property type="match status" value="1"/>
</dbReference>
<dbReference type="GO" id="GO:0019369">
    <property type="term" value="P:arachidonate metabolic process"/>
    <property type="evidence" value="ECO:0007669"/>
    <property type="project" value="TreeGrafter"/>
</dbReference>
<dbReference type="AlphaFoldDB" id="U4UA59"/>
<gene>
    <name evidence="7" type="ORF">D910_07276</name>
</gene>
<evidence type="ECO:0000256" key="5">
    <source>
        <dbReference type="SAM" id="MobiDB-lite"/>
    </source>
</evidence>
<dbReference type="InterPro" id="IPR016035">
    <property type="entry name" value="Acyl_Trfase/lysoPLipase"/>
</dbReference>
<dbReference type="GO" id="GO:0016020">
    <property type="term" value="C:membrane"/>
    <property type="evidence" value="ECO:0007669"/>
    <property type="project" value="TreeGrafter"/>
</dbReference>
<dbReference type="STRING" id="77166.U4UA59"/>
<dbReference type="EMBL" id="KB632194">
    <property type="protein sequence ID" value="ERL89917.1"/>
    <property type="molecule type" value="Genomic_DNA"/>
</dbReference>
<keyword evidence="1" id="KW-0378">Hydrolase</keyword>
<feature type="short sequence motif" description="DGA/G" evidence="4">
    <location>
        <begin position="131"/>
        <end position="133"/>
    </location>
</feature>
<evidence type="ECO:0000256" key="4">
    <source>
        <dbReference type="PROSITE-ProRule" id="PRU01161"/>
    </source>
</evidence>
<dbReference type="GO" id="GO:0016042">
    <property type="term" value="P:lipid catabolic process"/>
    <property type="evidence" value="ECO:0007669"/>
    <property type="project" value="UniProtKB-KW"/>
</dbReference>
<dbReference type="Pfam" id="PF01734">
    <property type="entry name" value="Patatin"/>
    <property type="match status" value="1"/>
</dbReference>
<dbReference type="OrthoDB" id="630895at2759"/>
<accession>U4UA59</accession>
<feature type="region of interest" description="Disordered" evidence="5">
    <location>
        <begin position="168"/>
        <end position="187"/>
    </location>
</feature>
<feature type="domain" description="PNPLA" evidence="6">
    <location>
        <begin position="1"/>
        <end position="144"/>
    </location>
</feature>
<evidence type="ECO:0000256" key="2">
    <source>
        <dbReference type="ARBA" id="ARBA00022963"/>
    </source>
</evidence>